<protein>
    <submittedName>
        <fullName evidence="1">Uncharacterized protein</fullName>
    </submittedName>
</protein>
<evidence type="ECO:0000313" key="1">
    <source>
        <dbReference type="EMBL" id="MED6135653.1"/>
    </source>
</evidence>
<evidence type="ECO:0000313" key="2">
    <source>
        <dbReference type="Proteomes" id="UP001341840"/>
    </source>
</evidence>
<reference evidence="1 2" key="1">
    <citation type="journal article" date="2023" name="Plants (Basel)">
        <title>Bridging the Gap: Combining Genomics and Transcriptomics Approaches to Understand Stylosanthes scabra, an Orphan Legume from the Brazilian Caatinga.</title>
        <authorList>
            <person name="Ferreira-Neto J.R.C."/>
            <person name="da Silva M.D."/>
            <person name="Binneck E."/>
            <person name="de Melo N.F."/>
            <person name="da Silva R.H."/>
            <person name="de Melo A.L.T.M."/>
            <person name="Pandolfi V."/>
            <person name="Bustamante F.O."/>
            <person name="Brasileiro-Vidal A.C."/>
            <person name="Benko-Iseppon A.M."/>
        </authorList>
    </citation>
    <scope>NUCLEOTIDE SEQUENCE [LARGE SCALE GENOMIC DNA]</scope>
    <source>
        <tissue evidence="1">Leaves</tissue>
    </source>
</reference>
<name>A0ABU6SIM1_9FABA</name>
<dbReference type="EMBL" id="JASCZI010060736">
    <property type="protein sequence ID" value="MED6135653.1"/>
    <property type="molecule type" value="Genomic_DNA"/>
</dbReference>
<keyword evidence="2" id="KW-1185">Reference proteome</keyword>
<proteinExistence type="predicted"/>
<gene>
    <name evidence="1" type="ORF">PIB30_048695</name>
</gene>
<comment type="caution">
    <text evidence="1">The sequence shown here is derived from an EMBL/GenBank/DDBJ whole genome shotgun (WGS) entry which is preliminary data.</text>
</comment>
<dbReference type="Proteomes" id="UP001341840">
    <property type="component" value="Unassembled WGS sequence"/>
</dbReference>
<organism evidence="1 2">
    <name type="scientific">Stylosanthes scabra</name>
    <dbReference type="NCBI Taxonomy" id="79078"/>
    <lineage>
        <taxon>Eukaryota</taxon>
        <taxon>Viridiplantae</taxon>
        <taxon>Streptophyta</taxon>
        <taxon>Embryophyta</taxon>
        <taxon>Tracheophyta</taxon>
        <taxon>Spermatophyta</taxon>
        <taxon>Magnoliopsida</taxon>
        <taxon>eudicotyledons</taxon>
        <taxon>Gunneridae</taxon>
        <taxon>Pentapetalae</taxon>
        <taxon>rosids</taxon>
        <taxon>fabids</taxon>
        <taxon>Fabales</taxon>
        <taxon>Fabaceae</taxon>
        <taxon>Papilionoideae</taxon>
        <taxon>50 kb inversion clade</taxon>
        <taxon>dalbergioids sensu lato</taxon>
        <taxon>Dalbergieae</taxon>
        <taxon>Pterocarpus clade</taxon>
        <taxon>Stylosanthes</taxon>
    </lineage>
</organism>
<sequence length="194" mass="21703">MMIDLNVTPERSMNASNSAQNMGLEGSMEDEMESHQRATAIENPIVEALFLDHVLSDEEINSVVMSDAEAAEMNYFTGSLIAITQPTISERYDCPTHFSSLNLDAINEQVSHSQRAPDDDPTSEFEVGQEFHNKEFVLMAVKTYCINRAVTIRLFAVEVAEIAITPLGNSLLNRLLPMKLEDLKTFSLDRHLLP</sequence>
<accession>A0ABU6SIM1</accession>